<gene>
    <name evidence="1" type="ORF">CS533_15375</name>
</gene>
<organism evidence="1 2">
    <name type="scientific">Yersinia bercovieri</name>
    <dbReference type="NCBI Taxonomy" id="634"/>
    <lineage>
        <taxon>Bacteria</taxon>
        <taxon>Pseudomonadati</taxon>
        <taxon>Pseudomonadota</taxon>
        <taxon>Gammaproteobacteria</taxon>
        <taxon>Enterobacterales</taxon>
        <taxon>Yersiniaceae</taxon>
        <taxon>Yersinia</taxon>
    </lineage>
</organism>
<name>A0A2G4TZW3_YERBE</name>
<evidence type="ECO:0000313" key="1">
    <source>
        <dbReference type="EMBL" id="PHZ26540.1"/>
    </source>
</evidence>
<dbReference type="RefSeq" id="WP_032898913.1">
    <property type="nucleotide sequence ID" value="NZ_JAJAVX010000001.1"/>
</dbReference>
<proteinExistence type="predicted"/>
<dbReference type="AlphaFoldDB" id="A0A2G4TZW3"/>
<reference evidence="1 2" key="1">
    <citation type="submission" date="2017-10" db="EMBL/GenBank/DDBJ databases">
        <authorList>
            <person name="Banno H."/>
            <person name="Chua N.-H."/>
        </authorList>
    </citation>
    <scope>NUCLEOTIDE SEQUENCE [LARGE SCALE GENOMIC DNA]</scope>
    <source>
        <strain evidence="1 2">SCPM-O-B-7607</strain>
    </source>
</reference>
<dbReference type="Proteomes" id="UP000229378">
    <property type="component" value="Unassembled WGS sequence"/>
</dbReference>
<sequence>MLSRTELERLGLFPAQPNMFPYQTPILIGLPRTFDEIIENAIAAGRIRVVVGGKMEWVMTPIDRGHISRVEPGNLPDILRRNGYWQHVTSIRWSPDQKNFITMVTDYFSRQNPQYISRYGIVNAGQIHLYVTR</sequence>
<protein>
    <submittedName>
        <fullName evidence="1">Uncharacterized protein</fullName>
    </submittedName>
</protein>
<accession>A0A2G4TZW3</accession>
<evidence type="ECO:0000313" key="2">
    <source>
        <dbReference type="Proteomes" id="UP000229378"/>
    </source>
</evidence>
<comment type="caution">
    <text evidence="1">The sequence shown here is derived from an EMBL/GenBank/DDBJ whole genome shotgun (WGS) entry which is preliminary data.</text>
</comment>
<dbReference type="EMBL" id="PEHN01000018">
    <property type="protein sequence ID" value="PHZ26540.1"/>
    <property type="molecule type" value="Genomic_DNA"/>
</dbReference>